<evidence type="ECO:0000313" key="4">
    <source>
        <dbReference type="Proteomes" id="UP000284395"/>
    </source>
</evidence>
<organism evidence="3 4">
    <name type="scientific">Altericroceibacterium spongiae</name>
    <dbReference type="NCBI Taxonomy" id="2320269"/>
    <lineage>
        <taxon>Bacteria</taxon>
        <taxon>Pseudomonadati</taxon>
        <taxon>Pseudomonadota</taxon>
        <taxon>Alphaproteobacteria</taxon>
        <taxon>Sphingomonadales</taxon>
        <taxon>Erythrobacteraceae</taxon>
        <taxon>Altericroceibacterium</taxon>
    </lineage>
</organism>
<dbReference type="Pfam" id="PF07995">
    <property type="entry name" value="GSDH"/>
    <property type="match status" value="1"/>
</dbReference>
<gene>
    <name evidence="3" type="ORF">D6851_07955</name>
</gene>
<comment type="caution">
    <text evidence="3">The sequence shown here is derived from an EMBL/GenBank/DDBJ whole genome shotgun (WGS) entry which is preliminary data.</text>
</comment>
<evidence type="ECO:0000256" key="1">
    <source>
        <dbReference type="SAM" id="SignalP"/>
    </source>
</evidence>
<evidence type="ECO:0000313" key="3">
    <source>
        <dbReference type="EMBL" id="RKF21936.1"/>
    </source>
</evidence>
<dbReference type="RefSeq" id="WP_120324341.1">
    <property type="nucleotide sequence ID" value="NZ_RAPF01000003.1"/>
</dbReference>
<reference evidence="3 4" key="1">
    <citation type="submission" date="2018-09" db="EMBL/GenBank/DDBJ databases">
        <title>Altererythrobacter spongiae sp. nov., isolated from a marine sponge.</title>
        <authorList>
            <person name="Zhuang L."/>
            <person name="Luo L."/>
        </authorList>
    </citation>
    <scope>NUCLEOTIDE SEQUENCE [LARGE SCALE GENOMIC DNA]</scope>
    <source>
        <strain evidence="3 4">HN-Y73</strain>
    </source>
</reference>
<name>A0A420EMV8_9SPHN</name>
<keyword evidence="4" id="KW-1185">Reference proteome</keyword>
<dbReference type="PANTHER" id="PTHR19328:SF75">
    <property type="entry name" value="ALDOSE SUGAR DEHYDROGENASE YLII"/>
    <property type="match status" value="1"/>
</dbReference>
<proteinExistence type="predicted"/>
<feature type="signal peptide" evidence="1">
    <location>
        <begin position="1"/>
        <end position="19"/>
    </location>
</feature>
<evidence type="ECO:0000259" key="2">
    <source>
        <dbReference type="Pfam" id="PF07995"/>
    </source>
</evidence>
<dbReference type="SUPFAM" id="SSF50952">
    <property type="entry name" value="Soluble quinoprotein glucose dehydrogenase"/>
    <property type="match status" value="1"/>
</dbReference>
<dbReference type="AlphaFoldDB" id="A0A420EMV8"/>
<feature type="domain" description="Glucose/Sorbosone dehydrogenase" evidence="2">
    <location>
        <begin position="49"/>
        <end position="380"/>
    </location>
</feature>
<sequence length="386" mass="42323">MTKLRLVSALLFTAAFSMASCSEASNRKTETGQSYETEPFSIETKGQFAEPWALALEPGSGRLFITERGGNIQFFDPSNNRLGSVEQGVPEVDYGGQGGLGDFAFAPDYEQTGLIYLSWAEAGDRDTRGAVVGRGKLVCEQPDSCAIDKLTVIWRQTPKVTGRGHYSHRIAFSPDGRYLFISSGERQKQEPAQDISNNLGTIVRLLPDGSPAPDNPFADKGGVSAQIWSYGHRNVLGLQFDSAGQLWDLEHGPAGGDELNLVQKGKNYGWPLVSGGDHYDGKPIPDPSTRPDLQKAAISWTPVIAPGDFIFYSGKLWRDWEGEALIANLKTKSISRISVQDPDNAKELARYSFDNRLRDIIETKDGSLWVIEDGEDGRLLHLTPAK</sequence>
<dbReference type="EMBL" id="RAPF01000003">
    <property type="protein sequence ID" value="RKF21936.1"/>
    <property type="molecule type" value="Genomic_DNA"/>
</dbReference>
<dbReference type="PROSITE" id="PS51257">
    <property type="entry name" value="PROKAR_LIPOPROTEIN"/>
    <property type="match status" value="1"/>
</dbReference>
<feature type="chain" id="PRO_5019531496" evidence="1">
    <location>
        <begin position="20"/>
        <end position="386"/>
    </location>
</feature>
<accession>A0A420EMV8</accession>
<dbReference type="InterPro" id="IPR011041">
    <property type="entry name" value="Quinoprot_gluc/sorb_DH_b-prop"/>
</dbReference>
<dbReference type="InterPro" id="IPR011042">
    <property type="entry name" value="6-blade_b-propeller_TolB-like"/>
</dbReference>
<keyword evidence="1" id="KW-0732">Signal</keyword>
<dbReference type="InterPro" id="IPR012938">
    <property type="entry name" value="Glc/Sorbosone_DH"/>
</dbReference>
<dbReference type="Proteomes" id="UP000284395">
    <property type="component" value="Unassembled WGS sequence"/>
</dbReference>
<dbReference type="PANTHER" id="PTHR19328">
    <property type="entry name" value="HEDGEHOG-INTERACTING PROTEIN"/>
    <property type="match status" value="1"/>
</dbReference>
<dbReference type="OrthoDB" id="9770043at2"/>
<protein>
    <submittedName>
        <fullName evidence="3">PQQ-dependent sugar dehydrogenase</fullName>
    </submittedName>
</protein>
<dbReference type="Gene3D" id="2.120.10.30">
    <property type="entry name" value="TolB, C-terminal domain"/>
    <property type="match status" value="1"/>
</dbReference>